<evidence type="ECO:0000256" key="4">
    <source>
        <dbReference type="ARBA" id="ARBA00022692"/>
    </source>
</evidence>
<comment type="subcellular location">
    <subcellularLocation>
        <location evidence="9">Cell membrane</location>
        <topology evidence="9">Multi-pass membrane protein</topology>
    </subcellularLocation>
    <subcellularLocation>
        <location evidence="1 11">Membrane</location>
        <topology evidence="1 11">Multi-pass membrane protein</topology>
    </subcellularLocation>
</comment>
<keyword evidence="8 9" id="KW-0472">Membrane</keyword>
<evidence type="ECO:0000256" key="10">
    <source>
        <dbReference type="RuleBase" id="RU000537"/>
    </source>
</evidence>
<evidence type="ECO:0000256" key="7">
    <source>
        <dbReference type="ARBA" id="ARBA00023010"/>
    </source>
</evidence>
<feature type="transmembrane region" description="Helical" evidence="9">
    <location>
        <begin position="153"/>
        <end position="172"/>
    </location>
</feature>
<dbReference type="RefSeq" id="WP_216799375.1">
    <property type="nucleotide sequence ID" value="NZ_CP076723.1"/>
</dbReference>
<feature type="transmembrane region" description="Helical" evidence="9">
    <location>
        <begin position="114"/>
        <end position="133"/>
    </location>
</feature>
<dbReference type="EMBL" id="CP076723">
    <property type="protein sequence ID" value="QWV92579.1"/>
    <property type="molecule type" value="Genomic_DNA"/>
</dbReference>
<evidence type="ECO:0000256" key="3">
    <source>
        <dbReference type="ARBA" id="ARBA00022448"/>
    </source>
</evidence>
<organism evidence="13 14">
    <name type="scientific">Geomonas oryzisoli</name>
    <dbReference type="NCBI Taxonomy" id="2847992"/>
    <lineage>
        <taxon>Bacteria</taxon>
        <taxon>Pseudomonadati</taxon>
        <taxon>Thermodesulfobacteriota</taxon>
        <taxon>Desulfuromonadia</taxon>
        <taxon>Geobacterales</taxon>
        <taxon>Geobacteraceae</taxon>
        <taxon>Geomonas</taxon>
    </lineage>
</organism>
<sequence>MIEAFQNIFKIPELKKKVLFSLAMLAVYRVGCHIPTPGIDAQALSQFFKAAQGTLLGMFDMFSGGALEKLTVFALGIMPYISSSIIFQLLTVVVPAIEKLSKEGDAGRKKIIQYTRYGTVVLSVVQSFGISIGLEAMRGPAGELVVPNPGWSFRLMTVITLTAGTAFIMWLGEQMSEKGIGNGISLIIFAGIVARIPNAIGNSFRLIKTGELSLFVLLLVLAVMFLVIAAVVFMERGQRRIPIHYAKRVVGLKTVGAQSSHLPLKVNMAGVIPPIFASSIIMFPATVGNFIDIPWVQAASKQLAPGKLLYEILFVAFIVFFCYFYTAVTFNPVDVADNVKKQGGYVPGIRPGKETSDFLDAVLTKLTFAGAIYISAVCVLPSILIGKFNLPFYFGGTSLLIAVGVGMDTLAQIEAHLITRSYEGFMKGVRIQGRK</sequence>
<dbReference type="PANTHER" id="PTHR10906">
    <property type="entry name" value="SECY/SEC61-ALPHA FAMILY MEMBER"/>
    <property type="match status" value="1"/>
</dbReference>
<dbReference type="PROSITE" id="PS00756">
    <property type="entry name" value="SECY_2"/>
    <property type="match status" value="1"/>
</dbReference>
<accession>A0ABX8J4T9</accession>
<keyword evidence="9" id="KW-1003">Cell membrane</keyword>
<dbReference type="InterPro" id="IPR026593">
    <property type="entry name" value="SecY"/>
</dbReference>
<feature type="transmembrane region" description="Helical" evidence="9">
    <location>
        <begin position="308"/>
        <end position="328"/>
    </location>
</feature>
<evidence type="ECO:0000256" key="1">
    <source>
        <dbReference type="ARBA" id="ARBA00004141"/>
    </source>
</evidence>
<gene>
    <name evidence="9 13" type="primary">secY</name>
    <name evidence="13" type="ORF">KP004_15495</name>
</gene>
<dbReference type="PROSITE" id="PS00755">
    <property type="entry name" value="SECY_1"/>
    <property type="match status" value="1"/>
</dbReference>
<evidence type="ECO:0000256" key="5">
    <source>
        <dbReference type="ARBA" id="ARBA00022927"/>
    </source>
</evidence>
<evidence type="ECO:0000256" key="11">
    <source>
        <dbReference type="RuleBase" id="RU003484"/>
    </source>
</evidence>
<feature type="transmembrane region" description="Helical" evidence="9">
    <location>
        <begin position="179"/>
        <end position="200"/>
    </location>
</feature>
<protein>
    <recommendedName>
        <fullName evidence="9 10">Protein translocase subunit SecY</fullName>
    </recommendedName>
</protein>
<feature type="transmembrane region" description="Helical" evidence="9">
    <location>
        <begin position="70"/>
        <end position="94"/>
    </location>
</feature>
<evidence type="ECO:0000256" key="6">
    <source>
        <dbReference type="ARBA" id="ARBA00022989"/>
    </source>
</evidence>
<feature type="transmembrane region" description="Helical" evidence="9">
    <location>
        <begin position="392"/>
        <end position="413"/>
    </location>
</feature>
<name>A0ABX8J4T9_9BACT</name>
<dbReference type="HAMAP" id="MF_01465">
    <property type="entry name" value="SecY"/>
    <property type="match status" value="1"/>
</dbReference>
<evidence type="ECO:0000256" key="12">
    <source>
        <dbReference type="RuleBase" id="RU004349"/>
    </source>
</evidence>
<evidence type="ECO:0000313" key="14">
    <source>
        <dbReference type="Proteomes" id="UP000683557"/>
    </source>
</evidence>
<comment type="caution">
    <text evidence="9">Lacks conserved residue(s) required for the propagation of feature annotation.</text>
</comment>
<dbReference type="NCBIfam" id="TIGR00967">
    <property type="entry name" value="3a0501s007"/>
    <property type="match status" value="1"/>
</dbReference>
<dbReference type="Pfam" id="PF00344">
    <property type="entry name" value="SecY"/>
    <property type="match status" value="1"/>
</dbReference>
<keyword evidence="14" id="KW-1185">Reference proteome</keyword>
<dbReference type="Proteomes" id="UP000683557">
    <property type="component" value="Chromosome"/>
</dbReference>
<dbReference type="InterPro" id="IPR002208">
    <property type="entry name" value="SecY/SEC61-alpha"/>
</dbReference>
<keyword evidence="4 9" id="KW-0812">Transmembrane</keyword>
<comment type="function">
    <text evidence="9 10">The central subunit of the protein translocation channel SecYEG. Consists of two halves formed by TMs 1-5 and 6-10. These two domains form a lateral gate at the front which open onto the bilayer between TMs 2 and 7, and are clamped together by SecE at the back. The channel is closed by both a pore ring composed of hydrophobic SecY resides and a short helix (helix 2A) on the extracellular side of the membrane which forms a plug. The plug probably moves laterally to allow the channel to open. The ring and the pore may move independently.</text>
</comment>
<proteinExistence type="inferred from homology"/>
<reference evidence="13 14" key="1">
    <citation type="submission" date="2021-06" db="EMBL/GenBank/DDBJ databases">
        <title>Gemonas diversity in paddy soil.</title>
        <authorList>
            <person name="Liu G."/>
        </authorList>
    </citation>
    <scope>NUCLEOTIDE SEQUENCE [LARGE SCALE GENOMIC DNA]</scope>
    <source>
        <strain evidence="13 14">RG10</strain>
    </source>
</reference>
<keyword evidence="6 9" id="KW-1133">Transmembrane helix</keyword>
<evidence type="ECO:0000256" key="2">
    <source>
        <dbReference type="ARBA" id="ARBA00005751"/>
    </source>
</evidence>
<feature type="transmembrane region" description="Helical" evidence="9">
    <location>
        <begin position="366"/>
        <end position="385"/>
    </location>
</feature>
<dbReference type="InterPro" id="IPR030659">
    <property type="entry name" value="SecY_CS"/>
</dbReference>
<evidence type="ECO:0000313" key="13">
    <source>
        <dbReference type="EMBL" id="QWV92579.1"/>
    </source>
</evidence>
<keyword evidence="5 9" id="KW-0653">Protein transport</keyword>
<keyword evidence="3 9" id="KW-0813">Transport</keyword>
<feature type="transmembrane region" description="Helical" evidence="9">
    <location>
        <begin position="212"/>
        <end position="234"/>
    </location>
</feature>
<keyword evidence="7 9" id="KW-0811">Translocation</keyword>
<evidence type="ECO:0000256" key="9">
    <source>
        <dbReference type="HAMAP-Rule" id="MF_01465"/>
    </source>
</evidence>
<dbReference type="PIRSF" id="PIRSF004557">
    <property type="entry name" value="SecY"/>
    <property type="match status" value="1"/>
</dbReference>
<comment type="similarity">
    <text evidence="2 9 12">Belongs to the SecY/SEC61-alpha family.</text>
</comment>
<comment type="subunit">
    <text evidence="9">Component of the Sec protein translocase complex. Heterotrimer consisting of SecY, SecE and SecG subunits. The heterotrimers can form oligomers, although 1 heterotrimer is thought to be able to translocate proteins. Interacts with the ribosome. Interacts with SecDF, and other proteins may be involved. Interacts with SecA.</text>
</comment>
<evidence type="ECO:0000256" key="8">
    <source>
        <dbReference type="ARBA" id="ARBA00023136"/>
    </source>
</evidence>